<keyword evidence="2" id="KW-0863">Zinc-finger</keyword>
<keyword evidence="1" id="KW-0479">Metal-binding</keyword>
<dbReference type="AlphaFoldDB" id="A0A6V7Q8Q9"/>
<dbReference type="Pfam" id="PF01426">
    <property type="entry name" value="BAH"/>
    <property type="match status" value="1"/>
</dbReference>
<dbReference type="PANTHER" id="PTHR46364">
    <property type="entry name" value="OS08G0421900 PROTEIN"/>
    <property type="match status" value="1"/>
</dbReference>
<dbReference type="InterPro" id="IPR011011">
    <property type="entry name" value="Znf_FYVE_PHD"/>
</dbReference>
<feature type="domain" description="BAH" evidence="5">
    <location>
        <begin position="21"/>
        <end position="136"/>
    </location>
</feature>
<dbReference type="SMART" id="SM00439">
    <property type="entry name" value="BAH"/>
    <property type="match status" value="1"/>
</dbReference>
<dbReference type="SMART" id="SM00249">
    <property type="entry name" value="PHD"/>
    <property type="match status" value="1"/>
</dbReference>
<dbReference type="Gene3D" id="2.30.30.490">
    <property type="match status" value="1"/>
</dbReference>
<dbReference type="EMBL" id="LR862134">
    <property type="protein sequence ID" value="CAD1839523.1"/>
    <property type="molecule type" value="Genomic_DNA"/>
</dbReference>
<dbReference type="Pfam" id="PF00628">
    <property type="entry name" value="PHD"/>
    <property type="match status" value="1"/>
</dbReference>
<dbReference type="SUPFAM" id="SSF57903">
    <property type="entry name" value="FYVE/PHD zinc finger"/>
    <property type="match status" value="1"/>
</dbReference>
<dbReference type="PROSITE" id="PS51038">
    <property type="entry name" value="BAH"/>
    <property type="match status" value="1"/>
</dbReference>
<name>A0A6V7Q8Q9_ANACO</name>
<evidence type="ECO:0000256" key="1">
    <source>
        <dbReference type="ARBA" id="ARBA00022723"/>
    </source>
</evidence>
<dbReference type="InterPro" id="IPR001025">
    <property type="entry name" value="BAH_dom"/>
</dbReference>
<evidence type="ECO:0000256" key="2">
    <source>
        <dbReference type="ARBA" id="ARBA00022771"/>
    </source>
</evidence>
<evidence type="ECO:0000313" key="6">
    <source>
        <dbReference type="EMBL" id="CAD1839523.1"/>
    </source>
</evidence>
<dbReference type="GO" id="GO:0008270">
    <property type="term" value="F:zinc ion binding"/>
    <property type="evidence" value="ECO:0007669"/>
    <property type="project" value="UniProtKB-KW"/>
</dbReference>
<protein>
    <recommendedName>
        <fullName evidence="5">BAH domain-containing protein</fullName>
    </recommendedName>
</protein>
<dbReference type="InterPro" id="IPR043151">
    <property type="entry name" value="BAH_sf"/>
</dbReference>
<organism evidence="6">
    <name type="scientific">Ananas comosus var. bracteatus</name>
    <name type="common">red pineapple</name>
    <dbReference type="NCBI Taxonomy" id="296719"/>
    <lineage>
        <taxon>Eukaryota</taxon>
        <taxon>Viridiplantae</taxon>
        <taxon>Streptophyta</taxon>
        <taxon>Embryophyta</taxon>
        <taxon>Tracheophyta</taxon>
        <taxon>Spermatophyta</taxon>
        <taxon>Magnoliopsida</taxon>
        <taxon>Liliopsida</taxon>
        <taxon>Poales</taxon>
        <taxon>Bromeliaceae</taxon>
        <taxon>Bromelioideae</taxon>
        <taxon>Ananas</taxon>
    </lineage>
</organism>
<keyword evidence="3" id="KW-0862">Zinc</keyword>
<dbReference type="Gene3D" id="3.30.40.10">
    <property type="entry name" value="Zinc/RING finger domain, C3HC4 (zinc finger)"/>
    <property type="match status" value="1"/>
</dbReference>
<dbReference type="InterPro" id="IPR013083">
    <property type="entry name" value="Znf_RING/FYVE/PHD"/>
</dbReference>
<sequence>MAKTKPGKKDVESYSIKGTNKIVRVGECVLMRPSDTEKPPYVARVEGMEADHRGNVKVRVRWYYRPEESIGGRRQFHGAKELFLSDHYDVQSAHTIEGKCTVHAFKTYTKLDNVGADDYFCRFEYKAARRLHPRSRRRCEMPYNPDDLMVQCEGCKDWFHPSCMGMTIEQAKMLEHFLCSDCSSDDDPKRANSFPVSPLSEPKESKRRKRIVQPQRSDCLHKPISFSQLSSTR</sequence>
<evidence type="ECO:0000256" key="3">
    <source>
        <dbReference type="ARBA" id="ARBA00022833"/>
    </source>
</evidence>
<feature type="region of interest" description="Disordered" evidence="4">
    <location>
        <begin position="186"/>
        <end position="233"/>
    </location>
</feature>
<accession>A0A6V7Q8Q9</accession>
<gene>
    <name evidence="6" type="ORF">CB5_LOCUS22734</name>
</gene>
<evidence type="ECO:0000256" key="4">
    <source>
        <dbReference type="SAM" id="MobiDB-lite"/>
    </source>
</evidence>
<dbReference type="InterPro" id="IPR001965">
    <property type="entry name" value="Znf_PHD"/>
</dbReference>
<evidence type="ECO:0000259" key="5">
    <source>
        <dbReference type="PROSITE" id="PS51038"/>
    </source>
</evidence>
<reference evidence="6" key="1">
    <citation type="submission" date="2020-07" db="EMBL/GenBank/DDBJ databases">
        <authorList>
            <person name="Lin J."/>
        </authorList>
    </citation>
    <scope>NUCLEOTIDE SEQUENCE</scope>
</reference>
<proteinExistence type="predicted"/>
<dbReference type="GO" id="GO:0003682">
    <property type="term" value="F:chromatin binding"/>
    <property type="evidence" value="ECO:0007669"/>
    <property type="project" value="InterPro"/>
</dbReference>
<dbReference type="InterPro" id="IPR019787">
    <property type="entry name" value="Znf_PHD-finger"/>
</dbReference>